<evidence type="ECO:0000313" key="2">
    <source>
        <dbReference type="EMBL" id="VDP49836.1"/>
    </source>
</evidence>
<dbReference type="STRING" id="48269.A0A183N703"/>
<organism evidence="2 3">
    <name type="scientific">Schistosoma margrebowiei</name>
    <dbReference type="NCBI Taxonomy" id="48269"/>
    <lineage>
        <taxon>Eukaryota</taxon>
        <taxon>Metazoa</taxon>
        <taxon>Spiralia</taxon>
        <taxon>Lophotrochozoa</taxon>
        <taxon>Platyhelminthes</taxon>
        <taxon>Trematoda</taxon>
        <taxon>Digenea</taxon>
        <taxon>Strigeidida</taxon>
        <taxon>Schistosomatoidea</taxon>
        <taxon>Schistosomatidae</taxon>
        <taxon>Schistosoma</taxon>
    </lineage>
</organism>
<keyword evidence="3" id="KW-1185">Reference proteome</keyword>
<dbReference type="PANTHER" id="PTHR33327:SF3">
    <property type="entry name" value="RNA-DIRECTED DNA POLYMERASE"/>
    <property type="match status" value="1"/>
</dbReference>
<dbReference type="PANTHER" id="PTHR33327">
    <property type="entry name" value="ENDONUCLEASE"/>
    <property type="match status" value="1"/>
</dbReference>
<protein>
    <submittedName>
        <fullName evidence="2">Uncharacterized protein</fullName>
    </submittedName>
</protein>
<evidence type="ECO:0000256" key="1">
    <source>
        <dbReference type="SAM" id="MobiDB-lite"/>
    </source>
</evidence>
<proteinExistence type="predicted"/>
<dbReference type="EMBL" id="UZAI01020136">
    <property type="protein sequence ID" value="VDP49836.1"/>
    <property type="molecule type" value="Genomic_DNA"/>
</dbReference>
<feature type="compositionally biased region" description="Polar residues" evidence="1">
    <location>
        <begin position="185"/>
        <end position="207"/>
    </location>
</feature>
<gene>
    <name evidence="2" type="ORF">SMRZ_LOCUS24078</name>
</gene>
<feature type="region of interest" description="Disordered" evidence="1">
    <location>
        <begin position="178"/>
        <end position="207"/>
    </location>
</feature>
<feature type="region of interest" description="Disordered" evidence="1">
    <location>
        <begin position="138"/>
        <end position="159"/>
    </location>
</feature>
<reference evidence="2 3" key="1">
    <citation type="submission" date="2018-11" db="EMBL/GenBank/DDBJ databases">
        <authorList>
            <consortium name="Pathogen Informatics"/>
        </authorList>
    </citation>
    <scope>NUCLEOTIDE SEQUENCE [LARGE SCALE GENOMIC DNA]</scope>
    <source>
        <strain evidence="2 3">Zambia</strain>
    </source>
</reference>
<accession>A0A183N703</accession>
<dbReference type="Proteomes" id="UP000277204">
    <property type="component" value="Unassembled WGS sequence"/>
</dbReference>
<feature type="compositionally biased region" description="Basic residues" evidence="1">
    <location>
        <begin position="138"/>
        <end position="155"/>
    </location>
</feature>
<name>A0A183N703_9TREM</name>
<sequence>MPFWPDNIETWFCYAEADFYGHGVNDKRAKFLTVLKALPRKFDRHIARNERGYRPINLRWLPIQTTFLSKLPQQVQAVLLSFQNNALEELATSADCILEITKSNAEVFPPKEKPQTTQNNITELCHTLTRYLTFRNNRNRPHIPRRSTSRRRFVSRPRETDNPDWCWYHNEYGKSSRNCRKPYNFPNSKSTDTKNNLGNFQAGTHQR</sequence>
<dbReference type="AlphaFoldDB" id="A0A183N703"/>
<evidence type="ECO:0000313" key="3">
    <source>
        <dbReference type="Proteomes" id="UP000277204"/>
    </source>
</evidence>